<dbReference type="GO" id="GO:0036433">
    <property type="term" value="F:di-trans, poly-cis-undecaprenol kinase activity"/>
    <property type="evidence" value="ECO:0007669"/>
    <property type="project" value="UniProtKB-EC"/>
</dbReference>
<evidence type="ECO:0000256" key="11">
    <source>
        <dbReference type="ARBA" id="ARBA00023098"/>
    </source>
</evidence>
<evidence type="ECO:0000256" key="3">
    <source>
        <dbReference type="ARBA" id="ARBA00022475"/>
    </source>
</evidence>
<evidence type="ECO:0000256" key="18">
    <source>
        <dbReference type="PIRSR" id="PIRSR600829-4"/>
    </source>
</evidence>
<evidence type="ECO:0000256" key="16">
    <source>
        <dbReference type="PIRSR" id="PIRSR600829-2"/>
    </source>
</evidence>
<keyword evidence="9 17" id="KW-0067">ATP-binding</keyword>
<keyword evidence="12 19" id="KW-0472">Membrane</keyword>
<gene>
    <name evidence="20" type="primary">dgkA</name>
    <name evidence="20" type="ORF">CRYO30217_02618</name>
</gene>
<dbReference type="PANTHER" id="PTHR34299:SF1">
    <property type="entry name" value="DIACYLGLYCEROL KINASE"/>
    <property type="match status" value="1"/>
</dbReference>
<evidence type="ECO:0000313" key="20">
    <source>
        <dbReference type="EMBL" id="CAG5084990.1"/>
    </source>
</evidence>
<comment type="subcellular location">
    <subcellularLocation>
        <location evidence="1">Cell membrane</location>
        <topology evidence="1">Multi-pass membrane protein</topology>
    </subcellularLocation>
</comment>
<dbReference type="EC" id="2.7.1.66" evidence="20"/>
<dbReference type="InterPro" id="IPR000829">
    <property type="entry name" value="DAGK"/>
</dbReference>
<comment type="cofactor">
    <cofactor evidence="18">
        <name>Mg(2+)</name>
        <dbReference type="ChEBI" id="CHEBI:18420"/>
    </cofactor>
    <text evidence="18">Mn(2+), Zn(2+), Cd(2+) and Co(2+) support activity to lesser extents.</text>
</comment>
<keyword evidence="21" id="KW-1185">Reference proteome</keyword>
<feature type="binding site" evidence="18">
    <location>
        <position position="77"/>
    </location>
    <ligand>
        <name>a divalent metal cation</name>
        <dbReference type="ChEBI" id="CHEBI:60240"/>
    </ligand>
</feature>
<feature type="transmembrane region" description="Helical" evidence="19">
    <location>
        <begin position="97"/>
        <end position="118"/>
    </location>
</feature>
<proteinExistence type="inferred from homology"/>
<evidence type="ECO:0000256" key="4">
    <source>
        <dbReference type="ARBA" id="ARBA00022516"/>
    </source>
</evidence>
<keyword evidence="8 20" id="KW-0418">Kinase</keyword>
<evidence type="ECO:0000256" key="2">
    <source>
        <dbReference type="ARBA" id="ARBA00005967"/>
    </source>
</evidence>
<feature type="transmembrane region" description="Helical" evidence="19">
    <location>
        <begin position="32"/>
        <end position="51"/>
    </location>
</feature>
<evidence type="ECO:0000256" key="12">
    <source>
        <dbReference type="ARBA" id="ARBA00023136"/>
    </source>
</evidence>
<keyword evidence="11" id="KW-0443">Lipid metabolism</keyword>
<reference evidence="20" key="1">
    <citation type="submission" date="2021-04" db="EMBL/GenBank/DDBJ databases">
        <authorList>
            <person name="Rodrigo-Torres L."/>
            <person name="Arahal R. D."/>
            <person name="Lucena T."/>
        </authorList>
    </citation>
    <scope>NUCLEOTIDE SEQUENCE</scope>
    <source>
        <strain evidence="20">AS29M-1</strain>
    </source>
</reference>
<evidence type="ECO:0000256" key="17">
    <source>
        <dbReference type="PIRSR" id="PIRSR600829-3"/>
    </source>
</evidence>
<dbReference type="GO" id="GO:0005524">
    <property type="term" value="F:ATP binding"/>
    <property type="evidence" value="ECO:0007669"/>
    <property type="project" value="UniProtKB-KW"/>
</dbReference>
<feature type="binding site" evidence="18">
    <location>
        <position position="29"/>
    </location>
    <ligand>
        <name>a divalent metal cation</name>
        <dbReference type="ChEBI" id="CHEBI:60240"/>
    </ligand>
</feature>
<comment type="similarity">
    <text evidence="2">Belongs to the bacterial diacylglycerol kinase family.</text>
</comment>
<organism evidence="20 21">
    <name type="scientific">Parvicella tangerina</name>
    <dbReference type="NCBI Taxonomy" id="2829795"/>
    <lineage>
        <taxon>Bacteria</taxon>
        <taxon>Pseudomonadati</taxon>
        <taxon>Bacteroidota</taxon>
        <taxon>Flavobacteriia</taxon>
        <taxon>Flavobacteriales</taxon>
        <taxon>Parvicellaceae</taxon>
        <taxon>Parvicella</taxon>
    </lineage>
</organism>
<keyword evidence="13" id="KW-0594">Phospholipid biosynthesis</keyword>
<feature type="binding site" evidence="17">
    <location>
        <position position="29"/>
    </location>
    <ligand>
        <name>ATP</name>
        <dbReference type="ChEBI" id="CHEBI:30616"/>
    </ligand>
</feature>
<dbReference type="GO" id="GO:0008654">
    <property type="term" value="P:phospholipid biosynthetic process"/>
    <property type="evidence" value="ECO:0007669"/>
    <property type="project" value="UniProtKB-KW"/>
</dbReference>
<feature type="active site" description="Proton acceptor" evidence="15">
    <location>
        <position position="70"/>
    </location>
</feature>
<keyword evidence="5 20" id="KW-0808">Transferase</keyword>
<feature type="binding site" evidence="17">
    <location>
        <position position="17"/>
    </location>
    <ligand>
        <name>ATP</name>
        <dbReference type="ChEBI" id="CHEBI:30616"/>
    </ligand>
</feature>
<dbReference type="EMBL" id="OU015584">
    <property type="protein sequence ID" value="CAG5084990.1"/>
    <property type="molecule type" value="Genomic_DNA"/>
</dbReference>
<dbReference type="GO" id="GO:0005886">
    <property type="term" value="C:plasma membrane"/>
    <property type="evidence" value="ECO:0007669"/>
    <property type="project" value="UniProtKB-SubCell"/>
</dbReference>
<keyword evidence="3" id="KW-1003">Cell membrane</keyword>
<sequence>MKNKKFSLRERVNSFKYAFNGLKILLLEEHNARIHSLAAIVAIALGFILKISHREWLWIMLAIALVFTTEMINTAIETICDEITTESRPGIKKAKDVAAGAVLVTAVFALLVALFVFVL</sequence>
<accession>A0A916NCC4</accession>
<evidence type="ECO:0000256" key="15">
    <source>
        <dbReference type="PIRSR" id="PIRSR600829-1"/>
    </source>
</evidence>
<dbReference type="Gene3D" id="1.10.287.3610">
    <property type="match status" value="1"/>
</dbReference>
<dbReference type="PANTHER" id="PTHR34299">
    <property type="entry name" value="DIACYLGLYCEROL KINASE"/>
    <property type="match status" value="1"/>
</dbReference>
<feature type="transmembrane region" description="Helical" evidence="19">
    <location>
        <begin position="57"/>
        <end position="76"/>
    </location>
</feature>
<evidence type="ECO:0000256" key="14">
    <source>
        <dbReference type="ARBA" id="ARBA00023264"/>
    </source>
</evidence>
<dbReference type="InterPro" id="IPR033717">
    <property type="entry name" value="UDPK"/>
</dbReference>
<keyword evidence="7 17" id="KW-0547">Nucleotide-binding</keyword>
<feature type="binding site" evidence="17">
    <location>
        <begin position="95"/>
        <end position="96"/>
    </location>
    <ligand>
        <name>ATP</name>
        <dbReference type="ChEBI" id="CHEBI:30616"/>
    </ligand>
</feature>
<name>A0A916NCC4_9FLAO</name>
<evidence type="ECO:0000256" key="1">
    <source>
        <dbReference type="ARBA" id="ARBA00004651"/>
    </source>
</evidence>
<keyword evidence="18" id="KW-0460">Magnesium</keyword>
<keyword evidence="4" id="KW-0444">Lipid biosynthesis</keyword>
<dbReference type="CDD" id="cd14265">
    <property type="entry name" value="UDPK_IM_like"/>
    <property type="match status" value="1"/>
</dbReference>
<evidence type="ECO:0000256" key="6">
    <source>
        <dbReference type="ARBA" id="ARBA00022692"/>
    </source>
</evidence>
<dbReference type="RefSeq" id="WP_258542836.1">
    <property type="nucleotide sequence ID" value="NZ_OU015584.1"/>
</dbReference>
<evidence type="ECO:0000256" key="19">
    <source>
        <dbReference type="SAM" id="Phobius"/>
    </source>
</evidence>
<evidence type="ECO:0000256" key="7">
    <source>
        <dbReference type="ARBA" id="ARBA00022741"/>
    </source>
</evidence>
<evidence type="ECO:0000313" key="21">
    <source>
        <dbReference type="Proteomes" id="UP000683507"/>
    </source>
</evidence>
<dbReference type="AlphaFoldDB" id="A0A916NCC4"/>
<keyword evidence="10 19" id="KW-1133">Transmembrane helix</keyword>
<keyword evidence="6 19" id="KW-0812">Transmembrane</keyword>
<evidence type="ECO:0000256" key="8">
    <source>
        <dbReference type="ARBA" id="ARBA00022777"/>
    </source>
</evidence>
<dbReference type="InterPro" id="IPR036945">
    <property type="entry name" value="DAGK_sf"/>
</dbReference>
<dbReference type="Pfam" id="PF01219">
    <property type="entry name" value="DAGK_prokar"/>
    <property type="match status" value="1"/>
</dbReference>
<feature type="binding site" evidence="16">
    <location>
        <position position="70"/>
    </location>
    <ligand>
        <name>substrate</name>
    </ligand>
</feature>
<evidence type="ECO:0000256" key="13">
    <source>
        <dbReference type="ARBA" id="ARBA00023209"/>
    </source>
</evidence>
<evidence type="ECO:0000256" key="9">
    <source>
        <dbReference type="ARBA" id="ARBA00022840"/>
    </source>
</evidence>
<dbReference type="KEGG" id="ptan:CRYO30217_02618"/>
<keyword evidence="14" id="KW-1208">Phospholipid metabolism</keyword>
<feature type="binding site" evidence="17">
    <location>
        <position position="77"/>
    </location>
    <ligand>
        <name>ATP</name>
        <dbReference type="ChEBI" id="CHEBI:30616"/>
    </ligand>
</feature>
<evidence type="ECO:0000256" key="5">
    <source>
        <dbReference type="ARBA" id="ARBA00022679"/>
    </source>
</evidence>
<keyword evidence="18" id="KW-0479">Metal-binding</keyword>
<evidence type="ECO:0000256" key="10">
    <source>
        <dbReference type="ARBA" id="ARBA00022989"/>
    </source>
</evidence>
<dbReference type="Proteomes" id="UP000683507">
    <property type="component" value="Chromosome"/>
</dbReference>
<dbReference type="GO" id="GO:0046872">
    <property type="term" value="F:metal ion binding"/>
    <property type="evidence" value="ECO:0007669"/>
    <property type="project" value="UniProtKB-KW"/>
</dbReference>
<protein>
    <submittedName>
        <fullName evidence="20">Undecaprenol kinase</fullName>
        <ecNumber evidence="20">2.7.1.66</ecNumber>
    </submittedName>
</protein>